<dbReference type="InterPro" id="IPR007168">
    <property type="entry name" value="Phageshock_PspC_N"/>
</dbReference>
<feature type="domain" description="Phage shock protein PspC N-terminal" evidence="2">
    <location>
        <begin position="19"/>
        <end position="73"/>
    </location>
</feature>
<keyword evidence="1" id="KW-1133">Transmembrane helix</keyword>
<feature type="transmembrane region" description="Helical" evidence="1">
    <location>
        <begin position="301"/>
        <end position="318"/>
    </location>
</feature>
<keyword evidence="1" id="KW-0472">Membrane</keyword>
<dbReference type="Proteomes" id="UP000746595">
    <property type="component" value="Unassembled WGS sequence"/>
</dbReference>
<feature type="transmembrane region" description="Helical" evidence="1">
    <location>
        <begin position="109"/>
        <end position="130"/>
    </location>
</feature>
<proteinExistence type="predicted"/>
<sequence>MNEATKEHGFFRWVRELGLQRSSESWVGGVAGGVARRFGLAPILVRGIGVALCFVGGIGVLAYGLAWAVLPDEDGRIHVQEAIVGRWSSGMSGALILSIIGAVSSPSLFGWWDGGFWTLLVILGIGFLIFSRRGSVPARTPGTSEVYEREAATAYPDGFIGPRPMSSNDSSPAAPAVFTGSTAVPPDALAADAPTTPLSHQFTEGTMPIPTPGSPAPAAGFTPPIPPISKPRAPRNKSVPGYVATIVLGLAVLAFAMVVGLAQLNMLQINVNAAAVGFAIALIIIALGIIGAALKHRTGGALVGFGIVALVFALIWGGNSLRDTQGAMIIPGIVSTDSGGRENVFSSGAMDLRSYSNITEDTEVQIDNVFSSMTLTVPDNIPVAINTDGVFSSLTVDGQSASMGEGQRILNADAVGPTLELQLDGVFSSLTINVAKAEVAP</sequence>
<accession>A0ABX1G1Y5</accession>
<keyword evidence="1" id="KW-0812">Transmembrane</keyword>
<feature type="transmembrane region" description="Helical" evidence="1">
    <location>
        <begin position="274"/>
        <end position="294"/>
    </location>
</feature>
<evidence type="ECO:0000259" key="2">
    <source>
        <dbReference type="Pfam" id="PF04024"/>
    </source>
</evidence>
<feature type="transmembrane region" description="Helical" evidence="1">
    <location>
        <begin position="43"/>
        <end position="70"/>
    </location>
</feature>
<dbReference type="EMBL" id="JAAWVT010000002">
    <property type="protein sequence ID" value="NKG20256.1"/>
    <property type="molecule type" value="Genomic_DNA"/>
</dbReference>
<reference evidence="3 4" key="1">
    <citation type="submission" date="2020-04" db="EMBL/GenBank/DDBJ databases">
        <title>Paeniglutamicibacter sp. ANT13_2, a novel actinomycete isolated from sediment in Antarctica.</title>
        <authorList>
            <person name="Sakdapetsiri C."/>
            <person name="Pinyakong O."/>
        </authorList>
    </citation>
    <scope>NUCLEOTIDE SEQUENCE [LARGE SCALE GENOMIC DNA]</scope>
    <source>
        <strain evidence="3 4">ANT13_2</strain>
    </source>
</reference>
<dbReference type="Pfam" id="PF04024">
    <property type="entry name" value="PspC"/>
    <property type="match status" value="1"/>
</dbReference>
<comment type="caution">
    <text evidence="3">The sequence shown here is derived from an EMBL/GenBank/DDBJ whole genome shotgun (WGS) entry which is preliminary data.</text>
</comment>
<evidence type="ECO:0000313" key="3">
    <source>
        <dbReference type="EMBL" id="NKG20256.1"/>
    </source>
</evidence>
<organism evidence="3 4">
    <name type="scientific">Paeniglutamicibacter terrestris</name>
    <dbReference type="NCBI Taxonomy" id="2723403"/>
    <lineage>
        <taxon>Bacteria</taxon>
        <taxon>Bacillati</taxon>
        <taxon>Actinomycetota</taxon>
        <taxon>Actinomycetes</taxon>
        <taxon>Micrococcales</taxon>
        <taxon>Micrococcaceae</taxon>
        <taxon>Paeniglutamicibacter</taxon>
    </lineage>
</organism>
<keyword evidence="4" id="KW-1185">Reference proteome</keyword>
<evidence type="ECO:0000256" key="1">
    <source>
        <dbReference type="SAM" id="Phobius"/>
    </source>
</evidence>
<protein>
    <submittedName>
        <fullName evidence="3">PspC domain-containing protein</fullName>
    </submittedName>
</protein>
<feature type="transmembrane region" description="Helical" evidence="1">
    <location>
        <begin position="82"/>
        <end position="103"/>
    </location>
</feature>
<feature type="transmembrane region" description="Helical" evidence="1">
    <location>
        <begin position="239"/>
        <end position="262"/>
    </location>
</feature>
<name>A0ABX1G1Y5_9MICC</name>
<dbReference type="RefSeq" id="WP_168151201.1">
    <property type="nucleotide sequence ID" value="NZ_JAAWVT010000002.1"/>
</dbReference>
<gene>
    <name evidence="3" type="ORF">HED64_05955</name>
</gene>
<evidence type="ECO:0000313" key="4">
    <source>
        <dbReference type="Proteomes" id="UP000746595"/>
    </source>
</evidence>